<evidence type="ECO:0000313" key="2">
    <source>
        <dbReference type="EnsemblMetazoa" id="XP_050506391.1"/>
    </source>
</evidence>
<dbReference type="Pfam" id="PF01207">
    <property type="entry name" value="Dus"/>
    <property type="match status" value="1"/>
</dbReference>
<name>A0ABM5K874_DIAVI</name>
<reference evidence="2" key="1">
    <citation type="submission" date="2025-05" db="UniProtKB">
        <authorList>
            <consortium name="EnsemblMetazoa"/>
        </authorList>
    </citation>
    <scope>IDENTIFICATION</scope>
</reference>
<dbReference type="GeneID" id="126884496"/>
<dbReference type="RefSeq" id="XP_050506391.1">
    <property type="nucleotide sequence ID" value="XM_050650434.1"/>
</dbReference>
<dbReference type="Proteomes" id="UP001652700">
    <property type="component" value="Unplaced"/>
</dbReference>
<keyword evidence="3" id="KW-1185">Reference proteome</keyword>
<proteinExistence type="predicted"/>
<dbReference type="InterPro" id="IPR035587">
    <property type="entry name" value="DUS-like_FMN-bd"/>
</dbReference>
<dbReference type="PANTHER" id="PTHR11082:SF31">
    <property type="entry name" value="TRNA-DIHYDROURIDINE(20A_20B) SYNTHASE [NAD(P)+]-LIKE"/>
    <property type="match status" value="1"/>
</dbReference>
<feature type="domain" description="DUS-like FMN-binding" evidence="1">
    <location>
        <begin position="27"/>
        <end position="330"/>
    </location>
</feature>
<evidence type="ECO:0000259" key="1">
    <source>
        <dbReference type="Pfam" id="PF01207"/>
    </source>
</evidence>
<dbReference type="SUPFAM" id="SSF51395">
    <property type="entry name" value="FMN-linked oxidoreductases"/>
    <property type="match status" value="1"/>
</dbReference>
<dbReference type="CDD" id="cd02801">
    <property type="entry name" value="DUS_like_FMN"/>
    <property type="match status" value="1"/>
</dbReference>
<organism evidence="2 3">
    <name type="scientific">Diabrotica virgifera virgifera</name>
    <name type="common">western corn rootworm</name>
    <dbReference type="NCBI Taxonomy" id="50390"/>
    <lineage>
        <taxon>Eukaryota</taxon>
        <taxon>Metazoa</taxon>
        <taxon>Ecdysozoa</taxon>
        <taxon>Arthropoda</taxon>
        <taxon>Hexapoda</taxon>
        <taxon>Insecta</taxon>
        <taxon>Pterygota</taxon>
        <taxon>Neoptera</taxon>
        <taxon>Endopterygota</taxon>
        <taxon>Coleoptera</taxon>
        <taxon>Polyphaga</taxon>
        <taxon>Cucujiformia</taxon>
        <taxon>Chrysomeloidea</taxon>
        <taxon>Chrysomelidae</taxon>
        <taxon>Galerucinae</taxon>
        <taxon>Diabroticina</taxon>
        <taxon>Diabroticites</taxon>
        <taxon>Diabrotica</taxon>
    </lineage>
</organism>
<accession>A0ABM5K874</accession>
<dbReference type="Gene3D" id="3.20.20.70">
    <property type="entry name" value="Aldolase class I"/>
    <property type="match status" value="1"/>
</dbReference>
<dbReference type="PANTHER" id="PTHR11082">
    <property type="entry name" value="TRNA-DIHYDROURIDINE SYNTHASE"/>
    <property type="match status" value="1"/>
</dbReference>
<evidence type="ECO:0000313" key="3">
    <source>
        <dbReference type="Proteomes" id="UP001652700"/>
    </source>
</evidence>
<sequence>MCAMVSKNDIPIDILDLFRDKKLVKICAPMVRYSKLQFRNLVKLYNCDLTFTSMILADSFCQSAKARSNAFTTNSLDTPVVVQFASNTVHDFVGAAYLASPHCNGADLNCCCPQRWAREQELGCDMLKKPELIYDMVRQCRNHVLKPFTVSVKMRLLCGEKHMVNICKQLEMCGVSFLTIHGRTSYQNVGDINKDTLKLINDTCSLPVIANGCVTTLDDCYKLQEYTGCKGVMVANGILTNPTIFTGNLETTLDCIQNWLDICYNSSLTMDQYLKESNKPSQMIQEKPYNLIYQCFHHHLVFMLERILPRKQKRYFNNLKTFKSALEFLDEYFHLKPRLFELEKYLQYTNFNIDYSGRELLYQNLKPDNLTTNEDFNLYNSENTDGQYFTSKTNNDTCDWSDIFLENGGGDLKLMSKY</sequence>
<dbReference type="EnsemblMetazoa" id="XM_050650434.1">
    <property type="protein sequence ID" value="XP_050506391.1"/>
    <property type="gene ID" value="LOC126884496"/>
</dbReference>
<protein>
    <recommendedName>
        <fullName evidence="1">DUS-like FMN-binding domain-containing protein</fullName>
    </recommendedName>
</protein>
<dbReference type="InterPro" id="IPR013785">
    <property type="entry name" value="Aldolase_TIM"/>
</dbReference>